<dbReference type="Pfam" id="PF00571">
    <property type="entry name" value="CBS"/>
    <property type="match status" value="2"/>
</dbReference>
<dbReference type="Gene3D" id="1.10.357.20">
    <property type="entry name" value="SLC41 divalent cation transporters, integral membrane domain"/>
    <property type="match status" value="1"/>
</dbReference>
<dbReference type="Pfam" id="PF01769">
    <property type="entry name" value="MgtE"/>
    <property type="match status" value="1"/>
</dbReference>
<dbReference type="InterPro" id="IPR006668">
    <property type="entry name" value="Mg_transptr_MgtE_intracell_dom"/>
</dbReference>
<evidence type="ECO:0000256" key="3">
    <source>
        <dbReference type="ARBA" id="ARBA00022448"/>
    </source>
</evidence>
<feature type="transmembrane region" description="Helical" evidence="9">
    <location>
        <begin position="286"/>
        <end position="306"/>
    </location>
</feature>
<feature type="domain" description="CBS" evidence="10">
    <location>
        <begin position="203"/>
        <end position="260"/>
    </location>
</feature>
<keyword evidence="8" id="KW-0129">CBS domain</keyword>
<dbReference type="Proteomes" id="UP000633278">
    <property type="component" value="Unassembled WGS sequence"/>
</dbReference>
<dbReference type="GO" id="GO:0046872">
    <property type="term" value="F:metal ion binding"/>
    <property type="evidence" value="ECO:0007669"/>
    <property type="project" value="UniProtKB-KW"/>
</dbReference>
<comment type="subunit">
    <text evidence="9">Homodimer.</text>
</comment>
<dbReference type="EMBL" id="BMJW01000001">
    <property type="protein sequence ID" value="GGG92334.1"/>
    <property type="molecule type" value="Genomic_DNA"/>
</dbReference>
<reference evidence="11" key="2">
    <citation type="submission" date="2020-09" db="EMBL/GenBank/DDBJ databases">
        <authorList>
            <person name="Sun Q."/>
            <person name="Zhou Y."/>
        </authorList>
    </citation>
    <scope>NUCLEOTIDE SEQUENCE</scope>
    <source>
        <strain evidence="11">CGMCC 1.15763</strain>
    </source>
</reference>
<evidence type="ECO:0000256" key="1">
    <source>
        <dbReference type="ARBA" id="ARBA00004141"/>
    </source>
</evidence>
<dbReference type="AlphaFoldDB" id="A0A917HWL3"/>
<proteinExistence type="inferred from homology"/>
<evidence type="ECO:0000313" key="11">
    <source>
        <dbReference type="EMBL" id="GGG92334.1"/>
    </source>
</evidence>
<dbReference type="SMART" id="SM00116">
    <property type="entry name" value="CBS"/>
    <property type="match status" value="2"/>
</dbReference>
<gene>
    <name evidence="11" type="primary">mgtE</name>
    <name evidence="11" type="ORF">GCM10011416_06550</name>
</gene>
<dbReference type="GO" id="GO:0005886">
    <property type="term" value="C:plasma membrane"/>
    <property type="evidence" value="ECO:0007669"/>
    <property type="project" value="UniProtKB-SubCell"/>
</dbReference>
<name>A0A917HWL3_9FLAO</name>
<evidence type="ECO:0000256" key="7">
    <source>
        <dbReference type="ARBA" id="ARBA00023136"/>
    </source>
</evidence>
<dbReference type="Pfam" id="PF03448">
    <property type="entry name" value="MgtE_N"/>
    <property type="match status" value="1"/>
</dbReference>
<keyword evidence="7 9" id="KW-0472">Membrane</keyword>
<dbReference type="InterPro" id="IPR046342">
    <property type="entry name" value="CBS_dom_sf"/>
</dbReference>
<dbReference type="RefSeq" id="WP_188597839.1">
    <property type="nucleotide sequence ID" value="NZ_BMJW01000001.1"/>
</dbReference>
<evidence type="ECO:0000256" key="2">
    <source>
        <dbReference type="ARBA" id="ARBA00009749"/>
    </source>
</evidence>
<dbReference type="SUPFAM" id="SSF54631">
    <property type="entry name" value="CBS-domain pair"/>
    <property type="match status" value="1"/>
</dbReference>
<evidence type="ECO:0000256" key="6">
    <source>
        <dbReference type="ARBA" id="ARBA00022989"/>
    </source>
</evidence>
<evidence type="ECO:0000256" key="4">
    <source>
        <dbReference type="ARBA" id="ARBA00022692"/>
    </source>
</evidence>
<keyword evidence="5 9" id="KW-0460">Magnesium</keyword>
<keyword evidence="12" id="KW-1185">Reference proteome</keyword>
<dbReference type="Gene3D" id="1.25.60.10">
    <property type="entry name" value="MgtE N-terminal domain-like"/>
    <property type="match status" value="1"/>
</dbReference>
<dbReference type="PANTHER" id="PTHR43773:SF1">
    <property type="entry name" value="MAGNESIUM TRANSPORTER MGTE"/>
    <property type="match status" value="1"/>
</dbReference>
<evidence type="ECO:0000256" key="9">
    <source>
        <dbReference type="RuleBase" id="RU362011"/>
    </source>
</evidence>
<feature type="transmembrane region" description="Helical" evidence="9">
    <location>
        <begin position="425"/>
        <end position="448"/>
    </location>
</feature>
<dbReference type="PROSITE" id="PS51371">
    <property type="entry name" value="CBS"/>
    <property type="match status" value="2"/>
</dbReference>
<evidence type="ECO:0000256" key="5">
    <source>
        <dbReference type="ARBA" id="ARBA00022842"/>
    </source>
</evidence>
<dbReference type="InterPro" id="IPR038076">
    <property type="entry name" value="MgtE_N_sf"/>
</dbReference>
<comment type="function">
    <text evidence="9">Acts as a magnesium transporter.</text>
</comment>
<evidence type="ECO:0000313" key="12">
    <source>
        <dbReference type="Proteomes" id="UP000633278"/>
    </source>
</evidence>
<feature type="transmembrane region" description="Helical" evidence="9">
    <location>
        <begin position="389"/>
        <end position="413"/>
    </location>
</feature>
<dbReference type="SUPFAM" id="SSF161093">
    <property type="entry name" value="MgtE membrane domain-like"/>
    <property type="match status" value="1"/>
</dbReference>
<protein>
    <recommendedName>
        <fullName evidence="9">Magnesium transporter MgtE</fullName>
    </recommendedName>
</protein>
<accession>A0A917HWL3</accession>
<comment type="subcellular location">
    <subcellularLocation>
        <location evidence="9">Cell membrane</location>
        <topology evidence="9">Multi-pass membrane protein</topology>
    </subcellularLocation>
    <subcellularLocation>
        <location evidence="1">Membrane</location>
        <topology evidence="1">Multi-pass membrane protein</topology>
    </subcellularLocation>
</comment>
<dbReference type="InterPro" id="IPR006669">
    <property type="entry name" value="MgtE_transporter"/>
</dbReference>
<keyword evidence="9" id="KW-0479">Metal-binding</keyword>
<feature type="domain" description="CBS" evidence="10">
    <location>
        <begin position="140"/>
        <end position="202"/>
    </location>
</feature>
<dbReference type="SUPFAM" id="SSF158791">
    <property type="entry name" value="MgtE N-terminal domain-like"/>
    <property type="match status" value="1"/>
</dbReference>
<comment type="similarity">
    <text evidence="2 9">Belongs to the SLC41A transporter family.</text>
</comment>
<feature type="transmembrane region" description="Helical" evidence="9">
    <location>
        <begin position="363"/>
        <end position="383"/>
    </location>
</feature>
<keyword evidence="6 9" id="KW-1133">Transmembrane helix</keyword>
<dbReference type="SMART" id="SM00924">
    <property type="entry name" value="MgtE_N"/>
    <property type="match status" value="1"/>
</dbReference>
<keyword evidence="3 9" id="KW-0813">Transport</keyword>
<dbReference type="GO" id="GO:0015095">
    <property type="term" value="F:magnesium ion transmembrane transporter activity"/>
    <property type="evidence" value="ECO:0007669"/>
    <property type="project" value="UniProtKB-UniRule"/>
</dbReference>
<dbReference type="Gene3D" id="3.10.580.10">
    <property type="entry name" value="CBS-domain"/>
    <property type="match status" value="1"/>
</dbReference>
<reference evidence="11" key="1">
    <citation type="journal article" date="2014" name="Int. J. Syst. Evol. Microbiol.">
        <title>Complete genome sequence of Corynebacterium casei LMG S-19264T (=DSM 44701T), isolated from a smear-ripened cheese.</title>
        <authorList>
            <consortium name="US DOE Joint Genome Institute (JGI-PGF)"/>
            <person name="Walter F."/>
            <person name="Albersmeier A."/>
            <person name="Kalinowski J."/>
            <person name="Ruckert C."/>
        </authorList>
    </citation>
    <scope>NUCLEOTIDE SEQUENCE</scope>
    <source>
        <strain evidence="11">CGMCC 1.15763</strain>
    </source>
</reference>
<dbReference type="CDD" id="cd04606">
    <property type="entry name" value="CBS_pair_Mg_transporter"/>
    <property type="match status" value="1"/>
</dbReference>
<evidence type="ECO:0000259" key="10">
    <source>
        <dbReference type="PROSITE" id="PS51371"/>
    </source>
</evidence>
<comment type="caution">
    <text evidence="11">The sequence shown here is derived from an EMBL/GenBank/DDBJ whole genome shotgun (WGS) entry which is preliminary data.</text>
</comment>
<dbReference type="InterPro" id="IPR000644">
    <property type="entry name" value="CBS_dom"/>
</dbReference>
<feature type="transmembrane region" description="Helical" evidence="9">
    <location>
        <begin position="318"/>
        <end position="342"/>
    </location>
</feature>
<dbReference type="NCBIfam" id="TIGR00400">
    <property type="entry name" value="mgtE"/>
    <property type="match status" value="1"/>
</dbReference>
<keyword evidence="4 9" id="KW-0812">Transmembrane</keyword>
<evidence type="ECO:0000256" key="8">
    <source>
        <dbReference type="PROSITE-ProRule" id="PRU00703"/>
    </source>
</evidence>
<keyword evidence="9" id="KW-1003">Cell membrane</keyword>
<organism evidence="11 12">
    <name type="scientific">Polaribacter pacificus</name>
    <dbReference type="NCBI Taxonomy" id="1775173"/>
    <lineage>
        <taxon>Bacteria</taxon>
        <taxon>Pseudomonadati</taxon>
        <taxon>Bacteroidota</taxon>
        <taxon>Flavobacteriia</taxon>
        <taxon>Flavobacteriales</taxon>
        <taxon>Flavobacteriaceae</taxon>
    </lineage>
</organism>
<sequence>MAFEITDEFLENLVGLIYENNDLEIKKLFKEVHFADVAEVLDEVSFDEAIYIIKLLDSEKTSEILTELDEDTREKILENLSAKEIADEVGEMDSDDAADIIGELSEERQERVINALEDDELAADIKELLSYQDNTAGALMAKELVKVYETWTVAGCMRRIRGQAKEVTRVHSIYVVDKEDKLVGRLSLKDLIIAKSDQKIAEISKAKVDAVNVNEDDEKVAKIMAKYDLEAIPVIDDNNVLLGRITIDDIVDVLKEEADKDYQMAAGISQDVEANDTIWELTKARLPWLILALFGGFISVSILGGFETAMDTYPALFFFTPLIAAMAGNVGVQSSAIIVQGLANDSLKGSLWRRLFKEVLQSLINGFVLAALLMSAGMLFLGFKVEIGVTVAISLISVIMIASIVGTFVPIILDKRGVDPALATGPFITTSNDIFGILIYFMIAKIILGF</sequence>
<dbReference type="InterPro" id="IPR036739">
    <property type="entry name" value="SLC41_membr_dom_sf"/>
</dbReference>
<dbReference type="InterPro" id="IPR006667">
    <property type="entry name" value="SLC41_membr_dom"/>
</dbReference>
<dbReference type="PANTHER" id="PTHR43773">
    <property type="entry name" value="MAGNESIUM TRANSPORTER MGTE"/>
    <property type="match status" value="1"/>
</dbReference>